<feature type="compositionally biased region" description="Acidic residues" evidence="1">
    <location>
        <begin position="111"/>
        <end position="123"/>
    </location>
</feature>
<name>A0A1B7MDN7_9AGAM</name>
<dbReference type="Proteomes" id="UP000092154">
    <property type="component" value="Unassembled WGS sequence"/>
</dbReference>
<organism evidence="2 3">
    <name type="scientific">Rhizopogon vinicolor AM-OR11-026</name>
    <dbReference type="NCBI Taxonomy" id="1314800"/>
    <lineage>
        <taxon>Eukaryota</taxon>
        <taxon>Fungi</taxon>
        <taxon>Dikarya</taxon>
        <taxon>Basidiomycota</taxon>
        <taxon>Agaricomycotina</taxon>
        <taxon>Agaricomycetes</taxon>
        <taxon>Agaricomycetidae</taxon>
        <taxon>Boletales</taxon>
        <taxon>Suillineae</taxon>
        <taxon>Rhizopogonaceae</taxon>
        <taxon>Rhizopogon</taxon>
    </lineage>
</organism>
<evidence type="ECO:0000313" key="2">
    <source>
        <dbReference type="EMBL" id="OAX30710.1"/>
    </source>
</evidence>
<sequence>MRPCDIHPHSSSASHKRHMKIKRDRQLHSSTTLSAPPPSPITVDVDLPVIDEDESSFPPMLIDSGTQSMDVPPAFPSHSLPLAHSLPSPSFDGHGSRSDWQEKDPSRTTELEEPGSEAEENDEVTPLSMLLDD</sequence>
<feature type="non-terminal residue" evidence="2">
    <location>
        <position position="133"/>
    </location>
</feature>
<proteinExistence type="predicted"/>
<feature type="compositionally biased region" description="Basic residues" evidence="1">
    <location>
        <begin position="14"/>
        <end position="25"/>
    </location>
</feature>
<gene>
    <name evidence="2" type="ORF">K503DRAFT_806845</name>
</gene>
<evidence type="ECO:0000313" key="3">
    <source>
        <dbReference type="Proteomes" id="UP000092154"/>
    </source>
</evidence>
<reference evidence="2 3" key="1">
    <citation type="submission" date="2016-06" db="EMBL/GenBank/DDBJ databases">
        <title>Comparative genomics of the ectomycorrhizal sister species Rhizopogon vinicolor and Rhizopogon vesiculosus (Basidiomycota: Boletales) reveals a divergence of the mating type B locus.</title>
        <authorList>
            <consortium name="DOE Joint Genome Institute"/>
            <person name="Mujic A.B."/>
            <person name="Kuo A."/>
            <person name="Tritt A."/>
            <person name="Lipzen A."/>
            <person name="Chen C."/>
            <person name="Johnson J."/>
            <person name="Sharma A."/>
            <person name="Barry K."/>
            <person name="Grigoriev I.V."/>
            <person name="Spatafora J.W."/>
        </authorList>
    </citation>
    <scope>NUCLEOTIDE SEQUENCE [LARGE SCALE GENOMIC DNA]</scope>
    <source>
        <strain evidence="2 3">AM-OR11-026</strain>
    </source>
</reference>
<feature type="region of interest" description="Disordered" evidence="1">
    <location>
        <begin position="1"/>
        <end position="133"/>
    </location>
</feature>
<dbReference type="EMBL" id="KV450042">
    <property type="protein sequence ID" value="OAX30710.1"/>
    <property type="molecule type" value="Genomic_DNA"/>
</dbReference>
<dbReference type="AlphaFoldDB" id="A0A1B7MDN7"/>
<accession>A0A1B7MDN7</accession>
<feature type="compositionally biased region" description="Low complexity" evidence="1">
    <location>
        <begin position="76"/>
        <end position="90"/>
    </location>
</feature>
<dbReference type="InParanoid" id="A0A1B7MDN7"/>
<feature type="compositionally biased region" description="Basic and acidic residues" evidence="1">
    <location>
        <begin position="94"/>
        <end position="110"/>
    </location>
</feature>
<keyword evidence="3" id="KW-1185">Reference proteome</keyword>
<evidence type="ECO:0000256" key="1">
    <source>
        <dbReference type="SAM" id="MobiDB-lite"/>
    </source>
</evidence>
<protein>
    <submittedName>
        <fullName evidence="2">Uncharacterized protein</fullName>
    </submittedName>
</protein>